<dbReference type="PROSITE" id="PS50942">
    <property type="entry name" value="ENTH"/>
    <property type="match status" value="1"/>
</dbReference>
<accession>A0AAV2TF73</accession>
<dbReference type="GO" id="GO:0030125">
    <property type="term" value="C:clathrin vesicle coat"/>
    <property type="evidence" value="ECO:0007669"/>
    <property type="project" value="TreeGrafter"/>
</dbReference>
<organism evidence="3 4">
    <name type="scientific">Calicophoron daubneyi</name>
    <name type="common">Rumen fluke</name>
    <name type="synonym">Paramphistomum daubneyi</name>
    <dbReference type="NCBI Taxonomy" id="300641"/>
    <lineage>
        <taxon>Eukaryota</taxon>
        <taxon>Metazoa</taxon>
        <taxon>Spiralia</taxon>
        <taxon>Lophotrochozoa</taxon>
        <taxon>Platyhelminthes</taxon>
        <taxon>Trematoda</taxon>
        <taxon>Digenea</taxon>
        <taxon>Plagiorchiida</taxon>
        <taxon>Pronocephalata</taxon>
        <taxon>Paramphistomoidea</taxon>
        <taxon>Paramphistomidae</taxon>
        <taxon>Calicophoron</taxon>
    </lineage>
</organism>
<dbReference type="GO" id="GO:0005543">
    <property type="term" value="F:phospholipid binding"/>
    <property type="evidence" value="ECO:0007669"/>
    <property type="project" value="TreeGrafter"/>
</dbReference>
<dbReference type="SUPFAM" id="SSF48464">
    <property type="entry name" value="ENTH/VHS domain"/>
    <property type="match status" value="1"/>
</dbReference>
<comment type="caution">
    <text evidence="3">The sequence shown here is derived from an EMBL/GenBank/DDBJ whole genome shotgun (WGS) entry which is preliminary data.</text>
</comment>
<protein>
    <recommendedName>
        <fullName evidence="2">ENTH domain-containing protein</fullName>
    </recommendedName>
</protein>
<dbReference type="Gene3D" id="1.25.40.90">
    <property type="match status" value="1"/>
</dbReference>
<proteinExistence type="predicted"/>
<dbReference type="Proteomes" id="UP001497525">
    <property type="component" value="Unassembled WGS sequence"/>
</dbReference>
<dbReference type="CDD" id="cd03571">
    <property type="entry name" value="ENTH"/>
    <property type="match status" value="1"/>
</dbReference>
<evidence type="ECO:0000256" key="1">
    <source>
        <dbReference type="SAM" id="MobiDB-lite"/>
    </source>
</evidence>
<feature type="region of interest" description="Disordered" evidence="1">
    <location>
        <begin position="268"/>
        <end position="289"/>
    </location>
</feature>
<gene>
    <name evidence="3" type="ORF">CDAUBV1_LOCUS9141</name>
</gene>
<name>A0AAV2TF73_CALDB</name>
<evidence type="ECO:0000259" key="2">
    <source>
        <dbReference type="PROSITE" id="PS50942"/>
    </source>
</evidence>
<dbReference type="GO" id="GO:0005886">
    <property type="term" value="C:plasma membrane"/>
    <property type="evidence" value="ECO:0007669"/>
    <property type="project" value="TreeGrafter"/>
</dbReference>
<evidence type="ECO:0000313" key="3">
    <source>
        <dbReference type="EMBL" id="CAL5135075.1"/>
    </source>
</evidence>
<feature type="domain" description="ENTH" evidence="2">
    <location>
        <begin position="12"/>
        <end position="145"/>
    </location>
</feature>
<reference evidence="3" key="1">
    <citation type="submission" date="2024-06" db="EMBL/GenBank/DDBJ databases">
        <authorList>
            <person name="Liu X."/>
            <person name="Lenzi L."/>
            <person name="Haldenby T S."/>
            <person name="Uol C."/>
        </authorList>
    </citation>
    <scope>NUCLEOTIDE SEQUENCE</scope>
</reference>
<dbReference type="InterPro" id="IPR008942">
    <property type="entry name" value="ENTH_VHS"/>
</dbReference>
<evidence type="ECO:0000313" key="4">
    <source>
        <dbReference type="Proteomes" id="UP001497525"/>
    </source>
</evidence>
<dbReference type="EMBL" id="CAXLJL010000245">
    <property type="protein sequence ID" value="CAL5135075.1"/>
    <property type="molecule type" value="Genomic_DNA"/>
</dbReference>
<dbReference type="PANTHER" id="PTHR12276:SF115">
    <property type="entry name" value="FI19443P1"/>
    <property type="match status" value="1"/>
</dbReference>
<dbReference type="Pfam" id="PF01417">
    <property type="entry name" value="ENTH"/>
    <property type="match status" value="1"/>
</dbReference>
<dbReference type="PANTHER" id="PTHR12276">
    <property type="entry name" value="EPSIN/ENT-RELATED"/>
    <property type="match status" value="1"/>
</dbReference>
<feature type="region of interest" description="Disordered" evidence="1">
    <location>
        <begin position="142"/>
        <end position="195"/>
    </location>
</feature>
<dbReference type="SMART" id="SM00273">
    <property type="entry name" value="ENTH"/>
    <property type="match status" value="1"/>
</dbReference>
<dbReference type="GO" id="GO:0030276">
    <property type="term" value="F:clathrin binding"/>
    <property type="evidence" value="ECO:0007669"/>
    <property type="project" value="TreeGrafter"/>
</dbReference>
<dbReference type="AlphaFoldDB" id="A0AAV2TF73"/>
<dbReference type="GO" id="GO:0006897">
    <property type="term" value="P:endocytosis"/>
    <property type="evidence" value="ECO:0007669"/>
    <property type="project" value="TreeGrafter"/>
</dbReference>
<sequence length="583" mass="64370">MQYKAIRRRIKNIIKRYSKIQMLVLQATSNDPWGPTGTQLSLIAESARSVIPADRIMTILWKRVTDKPKNWRHIYKSLAVLEYLLKTENPLITEECKSMRHQIEFLLNFAYYDESTAQDRGVLVRQKAQTVLRILSQSDRSPADQAASLDSGFQPKMKASTRSRIHSKPADLTSSPGDDGSCASKHATSSVSKVQTDELDCFNPKNELKQEFATTLRKKDYEDKRKNSQTSAGLLHTGAHQNTCKRDEAVASVSHSIEGVSRKLEAMDFSTSNGRSPVRPSSDVTKSAQWAPLPAERTTNNGWETFGSGSVDLLYEDLDTFTSSFAEQKYNPDKPPIQPQTVSGLNVDSTPSMDLAGLLFESTVPSIAKEPSSQEPVKVPNENCVEGISDNTGPSVGTQRRVEQFLGEFSGIVDADNLIDPKKWLAKRFGAKSVGNTNCINSTTSTGSPSLNELARANGLTPRSNLNGLWQQARTSYCSQNQPALPLALTWNSPWYFNTPPSLNHCPTESSHVAKVYNFRSPLPNIRSAADSNRLTCMTNQFCNSSLGLRSYTSGSILTNGAVPSSSLHVSRHQTNPFVELQT</sequence>
<dbReference type="InterPro" id="IPR013809">
    <property type="entry name" value="ENTH"/>
</dbReference>
<dbReference type="GO" id="GO:0005768">
    <property type="term" value="C:endosome"/>
    <property type="evidence" value="ECO:0007669"/>
    <property type="project" value="TreeGrafter"/>
</dbReference>